<dbReference type="AlphaFoldDB" id="A0A1G7AUC1"/>
<organism evidence="1 2">
    <name type="scientific">Rhodospira trueperi</name>
    <dbReference type="NCBI Taxonomy" id="69960"/>
    <lineage>
        <taxon>Bacteria</taxon>
        <taxon>Pseudomonadati</taxon>
        <taxon>Pseudomonadota</taxon>
        <taxon>Alphaproteobacteria</taxon>
        <taxon>Rhodospirillales</taxon>
        <taxon>Rhodospirillaceae</taxon>
        <taxon>Rhodospira</taxon>
    </lineage>
</organism>
<accession>A0A1G7AUC1</accession>
<evidence type="ECO:0000313" key="2">
    <source>
        <dbReference type="Proteomes" id="UP000199412"/>
    </source>
</evidence>
<keyword evidence="2" id="KW-1185">Reference proteome</keyword>
<gene>
    <name evidence="1" type="ORF">SAMN05421720_10464</name>
</gene>
<reference evidence="1 2" key="1">
    <citation type="submission" date="2016-10" db="EMBL/GenBank/DDBJ databases">
        <authorList>
            <person name="de Groot N.N."/>
        </authorList>
    </citation>
    <scope>NUCLEOTIDE SEQUENCE [LARGE SCALE GENOMIC DNA]</scope>
    <source>
        <strain evidence="1 2">ATCC 700224</strain>
    </source>
</reference>
<proteinExistence type="predicted"/>
<evidence type="ECO:0000313" key="1">
    <source>
        <dbReference type="EMBL" id="SDE17546.1"/>
    </source>
</evidence>
<dbReference type="EMBL" id="FNAP01000004">
    <property type="protein sequence ID" value="SDE17546.1"/>
    <property type="molecule type" value="Genomic_DNA"/>
</dbReference>
<sequence>MGSFDPRQMDAPLGQVRRVLTLIHDKAPSDEVAPAVALFEQMRADFVLRLEKKSLEVLVTVSASVKAGFPVAKDKLLEECTAIEERRANFRNMLDAVRKLKKVARQQKRNDAIHRMEAALREFHKDIGRIATRYRAEVERLSSIDPSQSLGAQAQKLYEAALIRRDLRPERDAPFVEEGDVVPAIAVAPPPDLADDPQGLLAFEDGIHDEVEAAAPHLMGEVVLRWAHDRRA</sequence>
<name>A0A1G7AUC1_9PROT</name>
<protein>
    <submittedName>
        <fullName evidence="1">Uncharacterized protein</fullName>
    </submittedName>
</protein>
<dbReference type="Proteomes" id="UP000199412">
    <property type="component" value="Unassembled WGS sequence"/>
</dbReference>
<dbReference type="STRING" id="69960.SAMN05421720_10464"/>